<name>A0A7H8QDC7_9BACL</name>
<protein>
    <submittedName>
        <fullName evidence="2">Uncharacterized protein</fullName>
    </submittedName>
</protein>
<keyword evidence="1" id="KW-1133">Transmembrane helix</keyword>
<keyword evidence="1" id="KW-0472">Membrane</keyword>
<feature type="transmembrane region" description="Helical" evidence="1">
    <location>
        <begin position="6"/>
        <end position="26"/>
    </location>
</feature>
<dbReference type="Proteomes" id="UP000509222">
    <property type="component" value="Chromosome"/>
</dbReference>
<dbReference type="EMBL" id="CP051177">
    <property type="protein sequence ID" value="QKX52018.1"/>
    <property type="molecule type" value="Genomic_DNA"/>
</dbReference>
<dbReference type="AlphaFoldDB" id="A0A7H8QDC7"/>
<evidence type="ECO:0000313" key="3">
    <source>
        <dbReference type="Proteomes" id="UP000509222"/>
    </source>
</evidence>
<gene>
    <name evidence="2" type="ORF">HF394_16345</name>
</gene>
<proteinExistence type="predicted"/>
<reference evidence="3" key="1">
    <citation type="submission" date="2020-06" db="EMBL/GenBank/DDBJ databases">
        <title>Isolation of Planomicrobium glaciei.</title>
        <authorList>
            <person name="Malisova L."/>
            <person name="Safrankova R."/>
            <person name="Jakubu V."/>
            <person name="Spanelova P."/>
        </authorList>
    </citation>
    <scope>NUCLEOTIDE SEQUENCE [LARGE SCALE GENOMIC DNA]</scope>
    <source>
        <strain evidence="3">NRL-ATB46093</strain>
    </source>
</reference>
<feature type="transmembrane region" description="Helical" evidence="1">
    <location>
        <begin position="38"/>
        <end position="58"/>
    </location>
</feature>
<keyword evidence="3" id="KW-1185">Reference proteome</keyword>
<keyword evidence="1" id="KW-0812">Transmembrane</keyword>
<evidence type="ECO:0000313" key="2">
    <source>
        <dbReference type="EMBL" id="QKX52018.1"/>
    </source>
</evidence>
<evidence type="ECO:0000256" key="1">
    <source>
        <dbReference type="SAM" id="Phobius"/>
    </source>
</evidence>
<dbReference type="RefSeq" id="WP_036808709.1">
    <property type="nucleotide sequence ID" value="NZ_CP051177.1"/>
</dbReference>
<accession>A0A7H8QDC7</accession>
<sequence length="132" mass="14768">MIVFSLGFLFQSVLVLGSLSVFVYFWKNKKSQPKTKSILAGSALVLMISLYFFVLSSLDFIHLLSGNAETAKGECIWTHYDGGKNAWVEFTVGELALQTGTNDFPEIEEGSFSCEAKYLPYTKKVIEIQVLH</sequence>
<organism evidence="2 3">
    <name type="scientific">Planococcus glaciei</name>
    <dbReference type="NCBI Taxonomy" id="459472"/>
    <lineage>
        <taxon>Bacteria</taxon>
        <taxon>Bacillati</taxon>
        <taxon>Bacillota</taxon>
        <taxon>Bacilli</taxon>
        <taxon>Bacillales</taxon>
        <taxon>Caryophanaceae</taxon>
        <taxon>Planococcus</taxon>
    </lineage>
</organism>